<feature type="domain" description="FecR protein" evidence="2">
    <location>
        <begin position="179"/>
        <end position="274"/>
    </location>
</feature>
<gene>
    <name evidence="4" type="ORF">ESB13_12375</name>
</gene>
<dbReference type="Gene3D" id="2.60.120.1440">
    <property type="match status" value="1"/>
</dbReference>
<dbReference type="Proteomes" id="UP000290545">
    <property type="component" value="Unassembled WGS sequence"/>
</dbReference>
<dbReference type="InterPro" id="IPR006860">
    <property type="entry name" value="FecR"/>
</dbReference>
<accession>A0A4Q1D5M1</accession>
<sequence length="390" mass="44128">MQYHSLLQKMADHTISETEKEELYAWLQELSEEEYIHVFDDYQQLITMDVLPSFQPEWLDRLQLRIYREEREMQLLRRKARIRSLVVRLSAAALLVLVATCWWFYNTRLQSGGELSSTELILPGGNGAVLTLSDGRRIVLDSLGNGHIAAERGAQIILENNMLQYKGDANAAGTAAFNTVSTPNGRQFQLMLSDGTRVWLNAASTIRYPTTFDGTERRIQISGEAYLEVAQLKNKPFFVESDNRAEIAVLGTSFNIQAYTGDNAFAVTLLDGKVALRGKPPYADKKVLLQPGQKAMLVQGKLMVKPADTEQAVAWKNGLFNFENADVKEAMMQLARWYNVEVEYPKGIPDVHFMGYMRKDLPLQEVLKGLQDADLHVTIENGRRLVVLPR</sequence>
<dbReference type="PANTHER" id="PTHR30273:SF2">
    <property type="entry name" value="PROTEIN FECR"/>
    <property type="match status" value="1"/>
</dbReference>
<dbReference type="InterPro" id="IPR012373">
    <property type="entry name" value="Ferrdict_sens_TM"/>
</dbReference>
<comment type="caution">
    <text evidence="4">The sequence shown here is derived from an EMBL/GenBank/DDBJ whole genome shotgun (WGS) entry which is preliminary data.</text>
</comment>
<keyword evidence="1" id="KW-0812">Transmembrane</keyword>
<dbReference type="Pfam" id="PF04773">
    <property type="entry name" value="FecR"/>
    <property type="match status" value="1"/>
</dbReference>
<evidence type="ECO:0000313" key="5">
    <source>
        <dbReference type="Proteomes" id="UP000290545"/>
    </source>
</evidence>
<dbReference type="Gene3D" id="3.55.50.30">
    <property type="match status" value="1"/>
</dbReference>
<evidence type="ECO:0000313" key="4">
    <source>
        <dbReference type="EMBL" id="RXK82917.1"/>
    </source>
</evidence>
<protein>
    <submittedName>
        <fullName evidence="4">FecR family protein</fullName>
    </submittedName>
</protein>
<dbReference type="Pfam" id="PF16344">
    <property type="entry name" value="FecR_C"/>
    <property type="match status" value="1"/>
</dbReference>
<feature type="transmembrane region" description="Helical" evidence="1">
    <location>
        <begin position="85"/>
        <end position="105"/>
    </location>
</feature>
<dbReference type="OrthoDB" id="1099963at2"/>
<feature type="domain" description="Protein FecR C-terminal" evidence="3">
    <location>
        <begin position="320"/>
        <end position="382"/>
    </location>
</feature>
<evidence type="ECO:0000259" key="2">
    <source>
        <dbReference type="Pfam" id="PF04773"/>
    </source>
</evidence>
<evidence type="ECO:0000259" key="3">
    <source>
        <dbReference type="Pfam" id="PF16344"/>
    </source>
</evidence>
<keyword evidence="1" id="KW-0472">Membrane</keyword>
<keyword evidence="5" id="KW-1185">Reference proteome</keyword>
<name>A0A4Q1D5M1_9BACT</name>
<dbReference type="AlphaFoldDB" id="A0A4Q1D5M1"/>
<proteinExistence type="predicted"/>
<dbReference type="PANTHER" id="PTHR30273">
    <property type="entry name" value="PERIPLASMIC SIGNAL SENSOR AND SIGMA FACTOR ACTIVATOR FECR-RELATED"/>
    <property type="match status" value="1"/>
</dbReference>
<reference evidence="4 5" key="1">
    <citation type="submission" date="2019-01" db="EMBL/GenBank/DDBJ databases">
        <title>Filimonas sp. strain TTM-71.</title>
        <authorList>
            <person name="Chen W.-M."/>
        </authorList>
    </citation>
    <scope>NUCLEOTIDE SEQUENCE [LARGE SCALE GENOMIC DNA]</scope>
    <source>
        <strain evidence="4 5">TTM-71</strain>
    </source>
</reference>
<dbReference type="EMBL" id="SDHZ01000002">
    <property type="protein sequence ID" value="RXK82917.1"/>
    <property type="molecule type" value="Genomic_DNA"/>
</dbReference>
<keyword evidence="1" id="KW-1133">Transmembrane helix</keyword>
<dbReference type="InterPro" id="IPR032508">
    <property type="entry name" value="FecR_C"/>
</dbReference>
<organism evidence="4 5">
    <name type="scientific">Filimonas effusa</name>
    <dbReference type="NCBI Taxonomy" id="2508721"/>
    <lineage>
        <taxon>Bacteria</taxon>
        <taxon>Pseudomonadati</taxon>
        <taxon>Bacteroidota</taxon>
        <taxon>Chitinophagia</taxon>
        <taxon>Chitinophagales</taxon>
        <taxon>Chitinophagaceae</taxon>
        <taxon>Filimonas</taxon>
    </lineage>
</organism>
<evidence type="ECO:0000256" key="1">
    <source>
        <dbReference type="SAM" id="Phobius"/>
    </source>
</evidence>
<dbReference type="RefSeq" id="WP_129003715.1">
    <property type="nucleotide sequence ID" value="NZ_SDHZ01000002.1"/>
</dbReference>
<dbReference type="GO" id="GO:0016989">
    <property type="term" value="F:sigma factor antagonist activity"/>
    <property type="evidence" value="ECO:0007669"/>
    <property type="project" value="TreeGrafter"/>
</dbReference>